<evidence type="ECO:0000313" key="3">
    <source>
        <dbReference type="Proteomes" id="UP000238937"/>
    </source>
</evidence>
<keyword evidence="1" id="KW-0472">Membrane</keyword>
<keyword evidence="1" id="KW-0812">Transmembrane</keyword>
<organism evidence="2 3">
    <name type="scientific">Chamaesiphon polymorphus CCALA 037</name>
    <dbReference type="NCBI Taxonomy" id="2107692"/>
    <lineage>
        <taxon>Bacteria</taxon>
        <taxon>Bacillati</taxon>
        <taxon>Cyanobacteriota</taxon>
        <taxon>Cyanophyceae</taxon>
        <taxon>Gomontiellales</taxon>
        <taxon>Chamaesiphonaceae</taxon>
        <taxon>Chamaesiphon</taxon>
    </lineage>
</organism>
<name>A0A2T1GEL1_9CYAN</name>
<accession>A0A2T1GEL1</accession>
<feature type="transmembrane region" description="Helical" evidence="1">
    <location>
        <begin position="12"/>
        <end position="36"/>
    </location>
</feature>
<keyword evidence="1" id="KW-1133">Transmembrane helix</keyword>
<dbReference type="RefSeq" id="WP_106305356.1">
    <property type="nucleotide sequence ID" value="NZ_PVWO01000151.1"/>
</dbReference>
<evidence type="ECO:0008006" key="4">
    <source>
        <dbReference type="Google" id="ProtNLM"/>
    </source>
</evidence>
<dbReference type="EMBL" id="PVWO01000151">
    <property type="protein sequence ID" value="PSB56001.1"/>
    <property type="molecule type" value="Genomic_DNA"/>
</dbReference>
<proteinExistence type="predicted"/>
<sequence>MHRNPIVKNSQVGDAIAGIVTVFGIDILIIFIALLFNTLSPMFMSVVFSIGAIQLIYVLPLLRWSIKRRVKGFSKGLLLGTLAIAAVNVACFLVTYKFFSSGAR</sequence>
<keyword evidence="3" id="KW-1185">Reference proteome</keyword>
<dbReference type="Proteomes" id="UP000238937">
    <property type="component" value="Unassembled WGS sequence"/>
</dbReference>
<comment type="caution">
    <text evidence="2">The sequence shown here is derived from an EMBL/GenBank/DDBJ whole genome shotgun (WGS) entry which is preliminary data.</text>
</comment>
<feature type="transmembrane region" description="Helical" evidence="1">
    <location>
        <begin position="42"/>
        <end position="64"/>
    </location>
</feature>
<dbReference type="OrthoDB" id="9856502at2"/>
<gene>
    <name evidence="2" type="ORF">C7B77_13290</name>
</gene>
<protein>
    <recommendedName>
        <fullName evidence="4">Amino acid transporter transmembrane domain-containing protein</fullName>
    </recommendedName>
</protein>
<evidence type="ECO:0000313" key="2">
    <source>
        <dbReference type="EMBL" id="PSB56001.1"/>
    </source>
</evidence>
<dbReference type="AlphaFoldDB" id="A0A2T1GEL1"/>
<reference evidence="2 3" key="1">
    <citation type="submission" date="2018-03" db="EMBL/GenBank/DDBJ databases">
        <title>The ancient ancestry and fast evolution of plastids.</title>
        <authorList>
            <person name="Moore K.R."/>
            <person name="Magnabosco C."/>
            <person name="Momper L."/>
            <person name="Gold D.A."/>
            <person name="Bosak T."/>
            <person name="Fournier G.P."/>
        </authorList>
    </citation>
    <scope>NUCLEOTIDE SEQUENCE [LARGE SCALE GENOMIC DNA]</scope>
    <source>
        <strain evidence="2 3">CCALA 037</strain>
    </source>
</reference>
<feature type="transmembrane region" description="Helical" evidence="1">
    <location>
        <begin position="76"/>
        <end position="99"/>
    </location>
</feature>
<evidence type="ECO:0000256" key="1">
    <source>
        <dbReference type="SAM" id="Phobius"/>
    </source>
</evidence>